<keyword evidence="3" id="KW-1185">Reference proteome</keyword>
<name>A0A2K1QQ69_9PEZI</name>
<dbReference type="InParanoid" id="A0A2K1QQ69"/>
<accession>A0A2K1QQ69</accession>
<feature type="compositionally biased region" description="Polar residues" evidence="1">
    <location>
        <begin position="42"/>
        <end position="51"/>
    </location>
</feature>
<feature type="region of interest" description="Disordered" evidence="1">
    <location>
        <begin position="1"/>
        <end position="128"/>
    </location>
</feature>
<evidence type="ECO:0000256" key="1">
    <source>
        <dbReference type="SAM" id="MobiDB-lite"/>
    </source>
</evidence>
<proteinExistence type="predicted"/>
<gene>
    <name evidence="2" type="ORF">CAC42_4977</name>
</gene>
<feature type="compositionally biased region" description="Polar residues" evidence="1">
    <location>
        <begin position="15"/>
        <end position="35"/>
    </location>
</feature>
<organism evidence="2 3">
    <name type="scientific">Sphaceloma murrayae</name>
    <dbReference type="NCBI Taxonomy" id="2082308"/>
    <lineage>
        <taxon>Eukaryota</taxon>
        <taxon>Fungi</taxon>
        <taxon>Dikarya</taxon>
        <taxon>Ascomycota</taxon>
        <taxon>Pezizomycotina</taxon>
        <taxon>Dothideomycetes</taxon>
        <taxon>Dothideomycetidae</taxon>
        <taxon>Myriangiales</taxon>
        <taxon>Elsinoaceae</taxon>
        <taxon>Sphaceloma</taxon>
    </lineage>
</organism>
<dbReference type="Proteomes" id="UP000243797">
    <property type="component" value="Unassembled WGS sequence"/>
</dbReference>
<dbReference type="AlphaFoldDB" id="A0A2K1QQ69"/>
<feature type="compositionally biased region" description="Low complexity" evidence="1">
    <location>
        <begin position="115"/>
        <end position="128"/>
    </location>
</feature>
<sequence length="128" mass="12935">MSKNLMSTAPGGESDQYSTIDTVNQPPAKSTGQLGSSSSSSTTDAINTKDQVSAERGEKTAANIRYGQAVSESGMGGMTTTSDGSAEQGGYGGTEAREVVGGEKEEEKGNRVKQGMSGEGESSDVVGG</sequence>
<dbReference type="EMBL" id="NKHZ01000055">
    <property type="protein sequence ID" value="PNS17013.1"/>
    <property type="molecule type" value="Genomic_DNA"/>
</dbReference>
<comment type="caution">
    <text evidence="2">The sequence shown here is derived from an EMBL/GenBank/DDBJ whole genome shotgun (WGS) entry which is preliminary data.</text>
</comment>
<feature type="compositionally biased region" description="Basic and acidic residues" evidence="1">
    <location>
        <begin position="95"/>
        <end position="110"/>
    </location>
</feature>
<dbReference type="OrthoDB" id="5386823at2759"/>
<reference evidence="2 3" key="1">
    <citation type="submission" date="2017-06" db="EMBL/GenBank/DDBJ databases">
        <title>Draft genome sequence of a variant of Elsinoe murrayae.</title>
        <authorList>
            <person name="Cheng Q."/>
        </authorList>
    </citation>
    <scope>NUCLEOTIDE SEQUENCE [LARGE SCALE GENOMIC DNA]</scope>
    <source>
        <strain evidence="2 3">CQ-2017a</strain>
    </source>
</reference>
<evidence type="ECO:0000313" key="3">
    <source>
        <dbReference type="Proteomes" id="UP000243797"/>
    </source>
</evidence>
<evidence type="ECO:0000313" key="2">
    <source>
        <dbReference type="EMBL" id="PNS17013.1"/>
    </source>
</evidence>
<protein>
    <submittedName>
        <fullName evidence="2">Uncharacterized protein</fullName>
    </submittedName>
</protein>